<dbReference type="Proteomes" id="UP000828251">
    <property type="component" value="Unassembled WGS sequence"/>
</dbReference>
<dbReference type="PANTHER" id="PTHR43235:SF1">
    <property type="entry name" value="GLUTAMINE AMIDOTRANSFERASE PB2B2.05-RELATED"/>
    <property type="match status" value="1"/>
</dbReference>
<dbReference type="AlphaFoldDB" id="A0A9D3WEE6"/>
<evidence type="ECO:0008006" key="3">
    <source>
        <dbReference type="Google" id="ProtNLM"/>
    </source>
</evidence>
<protein>
    <recommendedName>
        <fullName evidence="3">Glutamine amidotransferase domain-containing protein</fullName>
    </recommendedName>
</protein>
<dbReference type="InterPro" id="IPR029062">
    <property type="entry name" value="Class_I_gatase-like"/>
</dbReference>
<dbReference type="InterPro" id="IPR044668">
    <property type="entry name" value="PuuD-like"/>
</dbReference>
<dbReference type="Pfam" id="PF07722">
    <property type="entry name" value="Peptidase_C26"/>
    <property type="match status" value="1"/>
</dbReference>
<evidence type="ECO:0000313" key="1">
    <source>
        <dbReference type="EMBL" id="KAH1121795.1"/>
    </source>
</evidence>
<proteinExistence type="predicted"/>
<accession>A0A9D3WEE6</accession>
<organism evidence="1 2">
    <name type="scientific">Gossypium stocksii</name>
    <dbReference type="NCBI Taxonomy" id="47602"/>
    <lineage>
        <taxon>Eukaryota</taxon>
        <taxon>Viridiplantae</taxon>
        <taxon>Streptophyta</taxon>
        <taxon>Embryophyta</taxon>
        <taxon>Tracheophyta</taxon>
        <taxon>Spermatophyta</taxon>
        <taxon>Magnoliopsida</taxon>
        <taxon>eudicotyledons</taxon>
        <taxon>Gunneridae</taxon>
        <taxon>Pentapetalae</taxon>
        <taxon>rosids</taxon>
        <taxon>malvids</taxon>
        <taxon>Malvales</taxon>
        <taxon>Malvaceae</taxon>
        <taxon>Malvoideae</taxon>
        <taxon>Gossypium</taxon>
    </lineage>
</organism>
<comment type="caution">
    <text evidence="1">The sequence shown here is derived from an EMBL/GenBank/DDBJ whole genome shotgun (WGS) entry which is preliminary data.</text>
</comment>
<keyword evidence="2" id="KW-1185">Reference proteome</keyword>
<reference evidence="1 2" key="1">
    <citation type="journal article" date="2021" name="Plant Biotechnol. J.">
        <title>Multi-omics assisted identification of the key and species-specific regulatory components of drought-tolerant mechanisms in Gossypium stocksii.</title>
        <authorList>
            <person name="Yu D."/>
            <person name="Ke L."/>
            <person name="Zhang D."/>
            <person name="Wu Y."/>
            <person name="Sun Y."/>
            <person name="Mei J."/>
            <person name="Sun J."/>
            <person name="Sun Y."/>
        </authorList>
    </citation>
    <scope>NUCLEOTIDE SEQUENCE [LARGE SCALE GENOMIC DNA]</scope>
    <source>
        <strain evidence="2">cv. E1</strain>
        <tissue evidence="1">Leaf</tissue>
    </source>
</reference>
<dbReference type="Gene3D" id="3.40.50.880">
    <property type="match status" value="1"/>
</dbReference>
<dbReference type="PANTHER" id="PTHR43235">
    <property type="entry name" value="GLUTAMINE AMIDOTRANSFERASE PB2B2.05-RELATED"/>
    <property type="match status" value="1"/>
</dbReference>
<evidence type="ECO:0000313" key="2">
    <source>
        <dbReference type="Proteomes" id="UP000828251"/>
    </source>
</evidence>
<dbReference type="OrthoDB" id="1724632at2759"/>
<name>A0A9D3WEE6_9ROSI</name>
<gene>
    <name evidence="1" type="ORF">J1N35_004955</name>
</gene>
<dbReference type="InterPro" id="IPR011697">
    <property type="entry name" value="Peptidase_C26"/>
</dbReference>
<dbReference type="GO" id="GO:0005829">
    <property type="term" value="C:cytosol"/>
    <property type="evidence" value="ECO:0007669"/>
    <property type="project" value="TreeGrafter"/>
</dbReference>
<dbReference type="GO" id="GO:0016811">
    <property type="term" value="F:hydrolase activity, acting on carbon-nitrogen (but not peptide) bonds, in linear amides"/>
    <property type="evidence" value="ECO:0007669"/>
    <property type="project" value="InterPro"/>
</dbReference>
<dbReference type="EMBL" id="JAIQCV010000002">
    <property type="protein sequence ID" value="KAH1121795.1"/>
    <property type="molecule type" value="Genomic_DNA"/>
</dbReference>
<sequence length="95" mass="11098">MVNSNYHQGVKKLPHHFMPMAFAPDGLVESFYDPKSYNPDEGKFLMGLQFHPERMHKPDSNVFIIPDVHLSIKEDILAAYILIKFLMRVLNERKI</sequence>
<dbReference type="SUPFAM" id="SSF52317">
    <property type="entry name" value="Class I glutamine amidotransferase-like"/>
    <property type="match status" value="1"/>
</dbReference>